<dbReference type="CDD" id="cd10567">
    <property type="entry name" value="SWIB-MDM2_like"/>
    <property type="match status" value="1"/>
</dbReference>
<comment type="caution">
    <text evidence="8">The sequence shown here is derived from an EMBL/GenBank/DDBJ whole genome shotgun (WGS) entry which is preliminary data.</text>
</comment>
<dbReference type="InterPro" id="IPR003121">
    <property type="entry name" value="SWIB_MDM2_domain"/>
</dbReference>
<evidence type="ECO:0000256" key="3">
    <source>
        <dbReference type="ARBA" id="ARBA00022833"/>
    </source>
</evidence>
<dbReference type="Gene3D" id="3.90.70.200">
    <property type="entry name" value="Plus-3 domain"/>
    <property type="match status" value="1"/>
</dbReference>
<reference evidence="8 9" key="1">
    <citation type="submission" date="2024-01" db="EMBL/GenBank/DDBJ databases">
        <title>The genomes of 5 underutilized Papilionoideae crops provide insights into root nodulation and disease resistanc.</title>
        <authorList>
            <person name="Yuan L."/>
        </authorList>
    </citation>
    <scope>NUCLEOTIDE SEQUENCE [LARGE SCALE GENOMIC DNA]</scope>
    <source>
        <strain evidence="8">ZHUSHIDOU_FW_LH</strain>
        <tissue evidence="8">Leaf</tissue>
    </source>
</reference>
<feature type="compositionally biased region" description="Low complexity" evidence="5">
    <location>
        <begin position="670"/>
        <end position="682"/>
    </location>
</feature>
<feature type="domain" description="DM2" evidence="7">
    <location>
        <begin position="196"/>
        <end position="279"/>
    </location>
</feature>
<keyword evidence="2" id="KW-0863">Zinc-finger</keyword>
<protein>
    <recommendedName>
        <fullName evidence="10">Zinc finger PHD-type domain-containing protein</fullName>
    </recommendedName>
</protein>
<keyword evidence="4" id="KW-0175">Coiled coil</keyword>
<feature type="region of interest" description="Disordered" evidence="5">
    <location>
        <begin position="651"/>
        <end position="720"/>
    </location>
</feature>
<dbReference type="PROSITE" id="PS51360">
    <property type="entry name" value="PLUS3"/>
    <property type="match status" value="1"/>
</dbReference>
<feature type="region of interest" description="Disordered" evidence="5">
    <location>
        <begin position="796"/>
        <end position="818"/>
    </location>
</feature>
<dbReference type="AlphaFoldDB" id="A0AAN9P9B4"/>
<sequence>MVTKNKRKKEEIAEALCFQCKDGGLMRICDYKDCLKVYHPQCEGKDYSFLEAHTYFYCAVCGNCFYNAEFVVVKGQKGFCSECLKLARLIEENANVDSDGEMIDFRAPNTYECLFSDYYEVIKEKQGLNSKHVLSAHNFLKNGIMGQWEDDIGESEDGSDFIVSDYDDLNDTSGVKSVRKKKRCMKQLKSNLKDKKKEFIGWGSKSLIEFLKHIGRDTREEYSEHDVASIVIEYCKENKLFDTKKKRKVLCDVQLRSLFRRKSVNRNNIQKLLGPHFAENVEEVDDDITSSSEDREDNEPFKCSSHGKLLSSTKSFQLLVPDEHQNCFAAIVRSNLKLVYLKRSLVEALLKQPETFDGKVMGSFVRVKSDPNDYLQKNSHLLAQVVDIEVVFYNIELQKAVAASSIMSVVPLATILFQYMYIEISVSASISGINRSSNYAEINKEVLLHLSNMQKDVPICKISDDDFSEEECQDLYQRMRNGLLKQPTILELEQKARSLHEDIIQHTPSEQSRLLSDIPEIIPEIADNKLSPKGSPNKDRLENNVFPEFAMGKNCSCHGHYPIHGAFAPCPHNTTDNVAAMQEDPKATLSEELSLNSQTITPEKYGLRHPRNTNSSSGMDGGKLNAMNSKRAIKEKQGLSVADPIVARANDKQQDASISDISIGEKRKISNTTPTRSNTTSNKSVDTSGETPVNSSLPWTKKHEHAKPCSSSDQPSFSKLSLPIGDEVERIAPEKQPSVTSLSHSKTGEEISREAQVEEEFRTRSDQANVVEETNTDKGAEREECEEDCLVQMQSLFSRSGRSSPKSALSSTQTGQDTGESYVADLKKRLVSLLENDFDTLVSRTDLQGQLRDLLPELEKYANRLPESCKGLPATLMKLVGNISINLPVFNQTMASYNRKVSERVEYHKRASEGKSRSTRVANTLTQAKEDLEECEKRLSELKSRKQDLQKIISDSMEEQITET</sequence>
<dbReference type="SUPFAM" id="SSF57903">
    <property type="entry name" value="FYVE/PHD zinc finger"/>
    <property type="match status" value="1"/>
</dbReference>
<evidence type="ECO:0000256" key="5">
    <source>
        <dbReference type="SAM" id="MobiDB-lite"/>
    </source>
</evidence>
<feature type="coiled-coil region" evidence="4">
    <location>
        <begin position="918"/>
        <end position="959"/>
    </location>
</feature>
<dbReference type="InterPro" id="IPR045894">
    <property type="entry name" value="At5g08430-like"/>
</dbReference>
<organism evidence="8 9">
    <name type="scientific">Crotalaria pallida</name>
    <name type="common">Smooth rattlebox</name>
    <name type="synonym">Crotalaria striata</name>
    <dbReference type="NCBI Taxonomy" id="3830"/>
    <lineage>
        <taxon>Eukaryota</taxon>
        <taxon>Viridiplantae</taxon>
        <taxon>Streptophyta</taxon>
        <taxon>Embryophyta</taxon>
        <taxon>Tracheophyta</taxon>
        <taxon>Spermatophyta</taxon>
        <taxon>Magnoliopsida</taxon>
        <taxon>eudicotyledons</taxon>
        <taxon>Gunneridae</taxon>
        <taxon>Pentapetalae</taxon>
        <taxon>rosids</taxon>
        <taxon>fabids</taxon>
        <taxon>Fabales</taxon>
        <taxon>Fabaceae</taxon>
        <taxon>Papilionoideae</taxon>
        <taxon>50 kb inversion clade</taxon>
        <taxon>genistoids sensu lato</taxon>
        <taxon>core genistoids</taxon>
        <taxon>Crotalarieae</taxon>
        <taxon>Crotalaria</taxon>
    </lineage>
</organism>
<dbReference type="InterPro" id="IPR036128">
    <property type="entry name" value="Plus3-like_sf"/>
</dbReference>
<gene>
    <name evidence="8" type="ORF">RIF29_04586</name>
</gene>
<dbReference type="Pfam" id="PF02201">
    <property type="entry name" value="SWIB"/>
    <property type="match status" value="1"/>
</dbReference>
<dbReference type="InterPro" id="IPR013083">
    <property type="entry name" value="Znf_RING/FYVE/PHD"/>
</dbReference>
<feature type="compositionally biased region" description="Polar residues" evidence="5">
    <location>
        <begin position="683"/>
        <end position="698"/>
    </location>
</feature>
<dbReference type="GO" id="GO:0008270">
    <property type="term" value="F:zinc ion binding"/>
    <property type="evidence" value="ECO:0007669"/>
    <property type="project" value="UniProtKB-KW"/>
</dbReference>
<name>A0AAN9P9B4_CROPI</name>
<dbReference type="InterPro" id="IPR036885">
    <property type="entry name" value="SWIB_MDM2_dom_sf"/>
</dbReference>
<dbReference type="InterPro" id="IPR004343">
    <property type="entry name" value="Plus-3_dom"/>
</dbReference>
<dbReference type="Gene3D" id="1.10.245.10">
    <property type="entry name" value="SWIB/MDM2 domain"/>
    <property type="match status" value="1"/>
</dbReference>
<dbReference type="SUPFAM" id="SSF159042">
    <property type="entry name" value="Plus3-like"/>
    <property type="match status" value="2"/>
</dbReference>
<dbReference type="PROSITE" id="PS51925">
    <property type="entry name" value="SWIB_MDM2"/>
    <property type="match status" value="1"/>
</dbReference>
<evidence type="ECO:0000259" key="7">
    <source>
        <dbReference type="PROSITE" id="PS51925"/>
    </source>
</evidence>
<evidence type="ECO:0000256" key="2">
    <source>
        <dbReference type="ARBA" id="ARBA00022771"/>
    </source>
</evidence>
<feature type="compositionally biased region" description="Basic and acidic residues" evidence="5">
    <location>
        <begin position="746"/>
        <end position="765"/>
    </location>
</feature>
<dbReference type="PANTHER" id="PTHR46851">
    <property type="entry name" value="OS01G0884500 PROTEIN"/>
    <property type="match status" value="1"/>
</dbReference>
<dbReference type="CDD" id="cd08368">
    <property type="entry name" value="LIM"/>
    <property type="match status" value="1"/>
</dbReference>
<dbReference type="PANTHER" id="PTHR46851:SF23">
    <property type="entry name" value="SWIB_MDM2 DOMAIN-CONTAINING PROTEIN"/>
    <property type="match status" value="1"/>
</dbReference>
<evidence type="ECO:0008006" key="10">
    <source>
        <dbReference type="Google" id="ProtNLM"/>
    </source>
</evidence>
<feature type="compositionally biased region" description="Polar residues" evidence="5">
    <location>
        <begin position="709"/>
        <end position="719"/>
    </location>
</feature>
<keyword evidence="9" id="KW-1185">Reference proteome</keyword>
<evidence type="ECO:0000259" key="6">
    <source>
        <dbReference type="PROSITE" id="PS51360"/>
    </source>
</evidence>
<evidence type="ECO:0000313" key="9">
    <source>
        <dbReference type="Proteomes" id="UP001372338"/>
    </source>
</evidence>
<dbReference type="SUPFAM" id="SSF47592">
    <property type="entry name" value="SWIB/MDM2 domain"/>
    <property type="match status" value="1"/>
</dbReference>
<dbReference type="Pfam" id="PF03126">
    <property type="entry name" value="Plus-3"/>
    <property type="match status" value="1"/>
</dbReference>
<dbReference type="Gene3D" id="3.30.40.10">
    <property type="entry name" value="Zinc/RING finger domain, C3HC4 (zinc finger)"/>
    <property type="match status" value="1"/>
</dbReference>
<accession>A0AAN9P9B4</accession>
<feature type="region of interest" description="Disordered" evidence="5">
    <location>
        <begin position="284"/>
        <end position="303"/>
    </location>
</feature>
<dbReference type="GO" id="GO:0003677">
    <property type="term" value="F:DNA binding"/>
    <property type="evidence" value="ECO:0007669"/>
    <property type="project" value="InterPro"/>
</dbReference>
<feature type="region of interest" description="Disordered" evidence="5">
    <location>
        <begin position="732"/>
        <end position="766"/>
    </location>
</feature>
<evidence type="ECO:0000256" key="4">
    <source>
        <dbReference type="SAM" id="Coils"/>
    </source>
</evidence>
<dbReference type="Proteomes" id="UP001372338">
    <property type="component" value="Unassembled WGS sequence"/>
</dbReference>
<proteinExistence type="predicted"/>
<evidence type="ECO:0000313" key="8">
    <source>
        <dbReference type="EMBL" id="KAK7290283.1"/>
    </source>
</evidence>
<dbReference type="SMART" id="SM00719">
    <property type="entry name" value="Plus3"/>
    <property type="match status" value="1"/>
</dbReference>
<dbReference type="EMBL" id="JAYWIO010000001">
    <property type="protein sequence ID" value="KAK7290283.1"/>
    <property type="molecule type" value="Genomic_DNA"/>
</dbReference>
<keyword evidence="3" id="KW-0862">Zinc</keyword>
<evidence type="ECO:0000256" key="1">
    <source>
        <dbReference type="ARBA" id="ARBA00022723"/>
    </source>
</evidence>
<dbReference type="CDD" id="cd15568">
    <property type="entry name" value="PHD5_NSD"/>
    <property type="match status" value="1"/>
</dbReference>
<feature type="region of interest" description="Disordered" evidence="5">
    <location>
        <begin position="597"/>
        <end position="625"/>
    </location>
</feature>
<keyword evidence="1" id="KW-0479">Metal-binding</keyword>
<feature type="domain" description="Plus3" evidence="6">
    <location>
        <begin position="330"/>
        <end position="504"/>
    </location>
</feature>
<dbReference type="InterPro" id="IPR011011">
    <property type="entry name" value="Znf_FYVE_PHD"/>
</dbReference>